<accession>A0A6J8CYP0</accession>
<proteinExistence type="predicted"/>
<protein>
    <submittedName>
        <fullName evidence="1">Uncharacterized protein</fullName>
    </submittedName>
</protein>
<keyword evidence="2" id="KW-1185">Reference proteome</keyword>
<dbReference type="Proteomes" id="UP000507470">
    <property type="component" value="Unassembled WGS sequence"/>
</dbReference>
<organism evidence="1 2">
    <name type="scientific">Mytilus coruscus</name>
    <name type="common">Sea mussel</name>
    <dbReference type="NCBI Taxonomy" id="42192"/>
    <lineage>
        <taxon>Eukaryota</taxon>
        <taxon>Metazoa</taxon>
        <taxon>Spiralia</taxon>
        <taxon>Lophotrochozoa</taxon>
        <taxon>Mollusca</taxon>
        <taxon>Bivalvia</taxon>
        <taxon>Autobranchia</taxon>
        <taxon>Pteriomorphia</taxon>
        <taxon>Mytilida</taxon>
        <taxon>Mytiloidea</taxon>
        <taxon>Mytilidae</taxon>
        <taxon>Mytilinae</taxon>
        <taxon>Mytilus</taxon>
    </lineage>
</organism>
<name>A0A6J8CYP0_MYTCO</name>
<reference evidence="1 2" key="1">
    <citation type="submission" date="2020-06" db="EMBL/GenBank/DDBJ databases">
        <authorList>
            <person name="Li R."/>
            <person name="Bekaert M."/>
        </authorList>
    </citation>
    <scope>NUCLEOTIDE SEQUENCE [LARGE SCALE GENOMIC DNA]</scope>
    <source>
        <strain evidence="2">wild</strain>
    </source>
</reference>
<dbReference type="OrthoDB" id="6078430at2759"/>
<evidence type="ECO:0000313" key="1">
    <source>
        <dbReference type="EMBL" id="CAC5400062.1"/>
    </source>
</evidence>
<evidence type="ECO:0000313" key="2">
    <source>
        <dbReference type="Proteomes" id="UP000507470"/>
    </source>
</evidence>
<sequence length="237" mass="26610">MCSSINTDSGSTFKVDGTLQRINYGAVFKDNGHIVISNQHCRHTFEILLPTLHSIQPFINGCGKIPENACYSVKSIITNINIIQQETRTKIVDRFDFIQSHIPIINIKKKSKRALLPFSGSLSKSFFGIATMDDINLLASHLNALQKQTIKMTNALSQHGSHLSNFMTTTNRHMDNIHFELMKNYYAIGNITKNFQSTITNIETHILDLTNLVNMQSFKASSISSEINTVISSVKFN</sequence>
<dbReference type="EMBL" id="CACVKT020006158">
    <property type="protein sequence ID" value="CAC5400062.1"/>
    <property type="molecule type" value="Genomic_DNA"/>
</dbReference>
<gene>
    <name evidence="1" type="ORF">MCOR_34279</name>
</gene>
<dbReference type="AlphaFoldDB" id="A0A6J8CYP0"/>